<evidence type="ECO:0000313" key="2">
    <source>
        <dbReference type="Proteomes" id="UP001314170"/>
    </source>
</evidence>
<dbReference type="EMBL" id="CAWUPB010001173">
    <property type="protein sequence ID" value="CAK7347545.1"/>
    <property type="molecule type" value="Genomic_DNA"/>
</dbReference>
<proteinExistence type="predicted"/>
<organism evidence="1 2">
    <name type="scientific">Dovyalis caffra</name>
    <dbReference type="NCBI Taxonomy" id="77055"/>
    <lineage>
        <taxon>Eukaryota</taxon>
        <taxon>Viridiplantae</taxon>
        <taxon>Streptophyta</taxon>
        <taxon>Embryophyta</taxon>
        <taxon>Tracheophyta</taxon>
        <taxon>Spermatophyta</taxon>
        <taxon>Magnoliopsida</taxon>
        <taxon>eudicotyledons</taxon>
        <taxon>Gunneridae</taxon>
        <taxon>Pentapetalae</taxon>
        <taxon>rosids</taxon>
        <taxon>fabids</taxon>
        <taxon>Malpighiales</taxon>
        <taxon>Salicaceae</taxon>
        <taxon>Flacourtieae</taxon>
        <taxon>Dovyalis</taxon>
    </lineage>
</organism>
<dbReference type="AlphaFoldDB" id="A0AAV1S8F6"/>
<sequence>MSESGQKAVSKHIPSHDSLTQGYLIEPLRFHGCDNCGLLVEFFPYRALMTRSREAELGFASKEGKEKAIFR</sequence>
<reference evidence="1 2" key="1">
    <citation type="submission" date="2024-01" db="EMBL/GenBank/DDBJ databases">
        <authorList>
            <person name="Waweru B."/>
        </authorList>
    </citation>
    <scope>NUCLEOTIDE SEQUENCE [LARGE SCALE GENOMIC DNA]</scope>
</reference>
<comment type="caution">
    <text evidence="1">The sequence shown here is derived from an EMBL/GenBank/DDBJ whole genome shotgun (WGS) entry which is preliminary data.</text>
</comment>
<evidence type="ECO:0000313" key="1">
    <source>
        <dbReference type="EMBL" id="CAK7347545.1"/>
    </source>
</evidence>
<accession>A0AAV1S8F6</accession>
<dbReference type="Proteomes" id="UP001314170">
    <property type="component" value="Unassembled WGS sequence"/>
</dbReference>
<protein>
    <submittedName>
        <fullName evidence="1">Uncharacterized protein</fullName>
    </submittedName>
</protein>
<keyword evidence="2" id="KW-1185">Reference proteome</keyword>
<name>A0AAV1S8F6_9ROSI</name>
<gene>
    <name evidence="1" type="ORF">DCAF_LOCUS20232</name>
</gene>